<protein>
    <submittedName>
        <fullName evidence="1">Uncharacterized protein</fullName>
    </submittedName>
</protein>
<gene>
    <name evidence="1" type="ORF">PG986_014896</name>
</gene>
<accession>A0ABR1PUA5</accession>
<name>A0ABR1PUA5_9PEZI</name>
<evidence type="ECO:0000313" key="1">
    <source>
        <dbReference type="EMBL" id="KAK7938028.1"/>
    </source>
</evidence>
<organism evidence="1 2">
    <name type="scientific">Apiospora aurea</name>
    <dbReference type="NCBI Taxonomy" id="335848"/>
    <lineage>
        <taxon>Eukaryota</taxon>
        <taxon>Fungi</taxon>
        <taxon>Dikarya</taxon>
        <taxon>Ascomycota</taxon>
        <taxon>Pezizomycotina</taxon>
        <taxon>Sordariomycetes</taxon>
        <taxon>Xylariomycetidae</taxon>
        <taxon>Amphisphaeriales</taxon>
        <taxon>Apiosporaceae</taxon>
        <taxon>Apiospora</taxon>
    </lineage>
</organism>
<dbReference type="RefSeq" id="XP_066693356.1">
    <property type="nucleotide sequence ID" value="XM_066851118.1"/>
</dbReference>
<sequence length="142" mass="15939">MYNTLSQPVRQHGSGKDTGFLLAKNALDSCCTRRDMGRQARYAPLERLVSRRAWSTAVPNPAGYRDATARSRIGYFVERSCKWQVLQALQVSCNRTQACQAQAQREVRRGLTDRRVGGDSKRRPLAHLREGFGIFQPAQAAS</sequence>
<proteinExistence type="predicted"/>
<comment type="caution">
    <text evidence="1">The sequence shown here is derived from an EMBL/GenBank/DDBJ whole genome shotgun (WGS) entry which is preliminary data.</text>
</comment>
<dbReference type="GeneID" id="92084180"/>
<dbReference type="EMBL" id="JAQQWE010000010">
    <property type="protein sequence ID" value="KAK7938028.1"/>
    <property type="molecule type" value="Genomic_DNA"/>
</dbReference>
<keyword evidence="2" id="KW-1185">Reference proteome</keyword>
<reference evidence="1 2" key="1">
    <citation type="submission" date="2023-01" db="EMBL/GenBank/DDBJ databases">
        <title>Analysis of 21 Apiospora genomes using comparative genomics revels a genus with tremendous synthesis potential of carbohydrate active enzymes and secondary metabolites.</title>
        <authorList>
            <person name="Sorensen T."/>
        </authorList>
    </citation>
    <scope>NUCLEOTIDE SEQUENCE [LARGE SCALE GENOMIC DNA]</scope>
    <source>
        <strain evidence="1 2">CBS 24483</strain>
    </source>
</reference>
<evidence type="ECO:0000313" key="2">
    <source>
        <dbReference type="Proteomes" id="UP001391051"/>
    </source>
</evidence>
<dbReference type="Proteomes" id="UP001391051">
    <property type="component" value="Unassembled WGS sequence"/>
</dbReference>